<evidence type="ECO:0000259" key="20">
    <source>
        <dbReference type="PROSITE" id="PS51384"/>
    </source>
</evidence>
<keyword evidence="10 21" id="KW-0067">ATP-binding</keyword>
<feature type="transmembrane region" description="Helical" evidence="17">
    <location>
        <begin position="546"/>
        <end position="567"/>
    </location>
</feature>
<keyword evidence="4" id="KW-1003">Cell membrane</keyword>
<dbReference type="InterPro" id="IPR011527">
    <property type="entry name" value="ABC1_TM_dom"/>
</dbReference>
<evidence type="ECO:0000256" key="13">
    <source>
        <dbReference type="ARBA" id="ARBA00023455"/>
    </source>
</evidence>
<reference evidence="21 22" key="1">
    <citation type="submission" date="2020-08" db="EMBL/GenBank/DDBJ databases">
        <title>Genomic Encyclopedia of Type Strains, Phase IV (KMG-IV): sequencing the most valuable type-strain genomes for metagenomic binning, comparative biology and taxonomic classification.</title>
        <authorList>
            <person name="Goeker M."/>
        </authorList>
    </citation>
    <scope>NUCLEOTIDE SEQUENCE [LARGE SCALE GENOMIC DNA]</scope>
    <source>
        <strain evidence="21 22">YIM 65646</strain>
    </source>
</reference>
<dbReference type="SUPFAM" id="SSF52540">
    <property type="entry name" value="P-loop containing nucleoside triphosphate hydrolases"/>
    <property type="match status" value="1"/>
</dbReference>
<dbReference type="InterPro" id="IPR007037">
    <property type="entry name" value="SIP_rossman_dom"/>
</dbReference>
<keyword evidence="12 17" id="KW-0472">Membrane</keyword>
<dbReference type="InterPro" id="IPR017938">
    <property type="entry name" value="Riboflavin_synthase-like_b-brl"/>
</dbReference>
<evidence type="ECO:0000256" key="10">
    <source>
        <dbReference type="ARBA" id="ARBA00022840"/>
    </source>
</evidence>
<dbReference type="InterPro" id="IPR017927">
    <property type="entry name" value="FAD-bd_FR_type"/>
</dbReference>
<evidence type="ECO:0000256" key="2">
    <source>
        <dbReference type="ARBA" id="ARBA00004429"/>
    </source>
</evidence>
<dbReference type="Pfam" id="PF00664">
    <property type="entry name" value="ABC_membrane"/>
    <property type="match status" value="1"/>
</dbReference>
<dbReference type="InterPro" id="IPR039421">
    <property type="entry name" value="Type_1_exporter"/>
</dbReference>
<protein>
    <recommendedName>
        <fullName evidence="15">Mycobactin import ATP-binding/permease protein IrtA</fullName>
    </recommendedName>
</protein>
<dbReference type="EMBL" id="JACHGT010000004">
    <property type="protein sequence ID" value="MBB6034332.1"/>
    <property type="molecule type" value="Genomic_DNA"/>
</dbReference>
<dbReference type="InterPro" id="IPR013113">
    <property type="entry name" value="SIP_FAD-bd"/>
</dbReference>
<dbReference type="PANTHER" id="PTHR24221">
    <property type="entry name" value="ATP-BINDING CASSETTE SUB-FAMILY B"/>
    <property type="match status" value="1"/>
</dbReference>
<organism evidence="21 22">
    <name type="scientific">Phytomonospora endophytica</name>
    <dbReference type="NCBI Taxonomy" id="714109"/>
    <lineage>
        <taxon>Bacteria</taxon>
        <taxon>Bacillati</taxon>
        <taxon>Actinomycetota</taxon>
        <taxon>Actinomycetes</taxon>
        <taxon>Micromonosporales</taxon>
        <taxon>Micromonosporaceae</taxon>
        <taxon>Phytomonospora</taxon>
    </lineage>
</organism>
<dbReference type="InterPro" id="IPR036640">
    <property type="entry name" value="ABC1_TM_sf"/>
</dbReference>
<evidence type="ECO:0000256" key="6">
    <source>
        <dbReference type="ARBA" id="ARBA00022630"/>
    </source>
</evidence>
<dbReference type="PANTHER" id="PTHR24221:SF654">
    <property type="entry name" value="ATP-BINDING CASSETTE SUB-FAMILY B MEMBER 6"/>
    <property type="match status" value="1"/>
</dbReference>
<dbReference type="SMART" id="SM00382">
    <property type="entry name" value="AAA"/>
    <property type="match status" value="1"/>
</dbReference>
<evidence type="ECO:0000259" key="19">
    <source>
        <dbReference type="PROSITE" id="PS50929"/>
    </source>
</evidence>
<evidence type="ECO:0000259" key="18">
    <source>
        <dbReference type="PROSITE" id="PS50893"/>
    </source>
</evidence>
<dbReference type="CDD" id="cd06193">
    <property type="entry name" value="siderophore_interacting"/>
    <property type="match status" value="1"/>
</dbReference>
<evidence type="ECO:0000256" key="8">
    <source>
        <dbReference type="ARBA" id="ARBA00022741"/>
    </source>
</evidence>
<feature type="transmembrane region" description="Helical" evidence="17">
    <location>
        <begin position="287"/>
        <end position="308"/>
    </location>
</feature>
<feature type="domain" description="ABC transporter" evidence="18">
    <location>
        <begin position="606"/>
        <end position="839"/>
    </location>
</feature>
<dbReference type="SUPFAM" id="SSF63380">
    <property type="entry name" value="Riboflavin synthase domain-like"/>
    <property type="match status" value="1"/>
</dbReference>
<keyword evidence="21" id="KW-0378">Hydrolase</keyword>
<dbReference type="InterPro" id="IPR027417">
    <property type="entry name" value="P-loop_NTPase"/>
</dbReference>
<evidence type="ECO:0000313" key="22">
    <source>
        <dbReference type="Proteomes" id="UP000548476"/>
    </source>
</evidence>
<dbReference type="GO" id="GO:0016491">
    <property type="term" value="F:oxidoreductase activity"/>
    <property type="evidence" value="ECO:0007669"/>
    <property type="project" value="InterPro"/>
</dbReference>
<dbReference type="Proteomes" id="UP000548476">
    <property type="component" value="Unassembled WGS sequence"/>
</dbReference>
<evidence type="ECO:0000256" key="5">
    <source>
        <dbReference type="ARBA" id="ARBA00022519"/>
    </source>
</evidence>
<keyword evidence="5" id="KW-0997">Cell inner membrane</keyword>
<dbReference type="FunFam" id="3.40.50.300:FF:000221">
    <property type="entry name" value="Multidrug ABC transporter ATP-binding protein"/>
    <property type="match status" value="1"/>
</dbReference>
<evidence type="ECO:0000256" key="3">
    <source>
        <dbReference type="ARBA" id="ARBA00022448"/>
    </source>
</evidence>
<feature type="domain" description="ABC transmembrane type-1" evidence="19">
    <location>
        <begin position="288"/>
        <end position="571"/>
    </location>
</feature>
<dbReference type="RefSeq" id="WP_184787196.1">
    <property type="nucleotide sequence ID" value="NZ_BONT01000045.1"/>
</dbReference>
<dbReference type="GO" id="GO:0034040">
    <property type="term" value="F:ATPase-coupled lipid transmembrane transporter activity"/>
    <property type="evidence" value="ECO:0007669"/>
    <property type="project" value="TreeGrafter"/>
</dbReference>
<keyword evidence="11 17" id="KW-1133">Transmembrane helix</keyword>
<dbReference type="InterPro" id="IPR003439">
    <property type="entry name" value="ABC_transporter-like_ATP-bd"/>
</dbReference>
<dbReference type="Gene3D" id="3.40.50.300">
    <property type="entry name" value="P-loop containing nucleotide triphosphate hydrolases"/>
    <property type="match status" value="1"/>
</dbReference>
<dbReference type="GO" id="GO:0140359">
    <property type="term" value="F:ABC-type transporter activity"/>
    <property type="evidence" value="ECO:0007669"/>
    <property type="project" value="InterPro"/>
</dbReference>
<accession>A0A841FLA7</accession>
<evidence type="ECO:0000256" key="14">
    <source>
        <dbReference type="ARBA" id="ARBA00023467"/>
    </source>
</evidence>
<comment type="caution">
    <text evidence="21">The sequence shown here is derived from an EMBL/GenBank/DDBJ whole genome shotgun (WGS) entry which is preliminary data.</text>
</comment>
<evidence type="ECO:0000256" key="9">
    <source>
        <dbReference type="ARBA" id="ARBA00022827"/>
    </source>
</evidence>
<keyword evidence="6" id="KW-0285">Flavoprotein</keyword>
<dbReference type="Pfam" id="PF00005">
    <property type="entry name" value="ABC_tran"/>
    <property type="match status" value="1"/>
</dbReference>
<name>A0A841FLA7_9ACTN</name>
<evidence type="ECO:0000256" key="7">
    <source>
        <dbReference type="ARBA" id="ARBA00022692"/>
    </source>
</evidence>
<keyword evidence="8" id="KW-0547">Nucleotide-binding</keyword>
<dbReference type="GO" id="GO:0005886">
    <property type="term" value="C:plasma membrane"/>
    <property type="evidence" value="ECO:0007669"/>
    <property type="project" value="UniProtKB-SubCell"/>
</dbReference>
<dbReference type="PROSITE" id="PS50929">
    <property type="entry name" value="ABC_TM1F"/>
    <property type="match status" value="1"/>
</dbReference>
<proteinExistence type="inferred from homology"/>
<evidence type="ECO:0000256" key="11">
    <source>
        <dbReference type="ARBA" id="ARBA00022989"/>
    </source>
</evidence>
<dbReference type="GO" id="GO:0016887">
    <property type="term" value="F:ATP hydrolysis activity"/>
    <property type="evidence" value="ECO:0007669"/>
    <property type="project" value="InterPro"/>
</dbReference>
<comment type="similarity">
    <text evidence="13">Belongs to the ABC transporter superfamily. Siderophore-Fe(3+) uptake transporter (SIUT) (TC 3.A.1.21) family.</text>
</comment>
<keyword evidence="22" id="KW-1185">Reference proteome</keyword>
<dbReference type="GO" id="GO:0005524">
    <property type="term" value="F:ATP binding"/>
    <property type="evidence" value="ECO:0007669"/>
    <property type="project" value="UniProtKB-KW"/>
</dbReference>
<feature type="transmembrane region" description="Helical" evidence="17">
    <location>
        <begin position="427"/>
        <end position="444"/>
    </location>
</feature>
<evidence type="ECO:0000313" key="21">
    <source>
        <dbReference type="EMBL" id="MBB6034332.1"/>
    </source>
</evidence>
<feature type="transmembrane region" description="Helical" evidence="17">
    <location>
        <begin position="328"/>
        <end position="353"/>
    </location>
</feature>
<evidence type="ECO:0000256" key="4">
    <source>
        <dbReference type="ARBA" id="ARBA00022475"/>
    </source>
</evidence>
<feature type="region of interest" description="Disordered" evidence="16">
    <location>
        <begin position="245"/>
        <end position="272"/>
    </location>
</feature>
<sequence length="850" mass="90396">MARGFQGAMLKALGAGDHVLEVLSVEDLTRHYRRIVFSAPTLFDRPFETAGYLRLWVPDAAKPGRHHQRGYTIVAPDEAAGTITLEFAMHASGPAVTWAASVEPGERITASRYGSTKFAVGDPVPDGYVLIGDTAAIPALNSVLAVLPDDVPVEVLLERSHDDDVDIPMTPHPGMRVTWVPQTGDPAALADALGERDWSNWYAWVTAESAATRRVRGRLKEFGFPRSEIHAQAYWMRGRAMGTKHDAETPAVPSPRTEAIPAETPKPREGWRSRAGSTLLAPLKGRLILAGAVQAVVSLLQLAPFVVLVELCRRVLSGDADERALRGLGLLALVLFLSGTVLALLLITAMHVLDARFGHEVRTAIVAKLPRLPLGWFTERSSGRVKQAVADDAANLHYLVTHAVLDVVAAVVTPLAVLGYLFAVEPLLATVLLIPLAVFGILTARMVSASSAAIPAAVEWTARAGSEAIAYLDGLPVVRAYDLGPGGRLRATLEKHAAFLEGWQRPLLGRRTATDLVTRPSTSLLVIAAAGTGLVIAGVMSPVDLLPFLLLGVTFSTQLLAIGYGLGSLREAVAAARRIGLVLTEPELAAEDTPGVLPAVGGGRSVRFASVSFAYKPGHPVVSDVDIELRPGTVTALVGPSGAGKSTLAALLARFHDVTAGAITIDGTDLRALSTEELYATVGFVFQQVSVLDASVRDNIALARPGATDAEIEAAARAALIHERVERLPDGYDTVLGRAARLSGGEEQRLQIARAILADPKVLVLDEATAFADPESEFQVQRALSRLIAGRTVLVIAHRLHTVTDADAIAVLDGGRLVQYGTHPELVARPGLYRELWTAAGATREQEAHA</sequence>
<dbReference type="InterPro" id="IPR003593">
    <property type="entry name" value="AAA+_ATPase"/>
</dbReference>
<keyword evidence="9" id="KW-0274">FAD</keyword>
<dbReference type="PROSITE" id="PS51384">
    <property type="entry name" value="FAD_FR"/>
    <property type="match status" value="1"/>
</dbReference>
<keyword evidence="3" id="KW-0813">Transport</keyword>
<dbReference type="Gene3D" id="3.40.50.80">
    <property type="entry name" value="Nucleotide-binding domain of ferredoxin-NADP reductase (FNR) module"/>
    <property type="match status" value="1"/>
</dbReference>
<comment type="subcellular location">
    <subcellularLocation>
        <location evidence="2">Cell inner membrane</location>
        <topology evidence="2">Multi-pass membrane protein</topology>
    </subcellularLocation>
</comment>
<dbReference type="Gene3D" id="2.40.30.10">
    <property type="entry name" value="Translation factors"/>
    <property type="match status" value="1"/>
</dbReference>
<evidence type="ECO:0000256" key="17">
    <source>
        <dbReference type="SAM" id="Phobius"/>
    </source>
</evidence>
<dbReference type="PROSITE" id="PS50893">
    <property type="entry name" value="ABC_TRANSPORTER_2"/>
    <property type="match status" value="1"/>
</dbReference>
<evidence type="ECO:0000256" key="15">
    <source>
        <dbReference type="ARBA" id="ARBA00023488"/>
    </source>
</evidence>
<comment type="subunit">
    <text evidence="14">Forms a heterodimer with IrtB.</text>
</comment>
<dbReference type="Pfam" id="PF04954">
    <property type="entry name" value="SIP"/>
    <property type="match status" value="1"/>
</dbReference>
<dbReference type="Pfam" id="PF08021">
    <property type="entry name" value="FAD_binding_9"/>
    <property type="match status" value="1"/>
</dbReference>
<dbReference type="AlphaFoldDB" id="A0A841FLA7"/>
<dbReference type="Gene3D" id="1.20.1560.10">
    <property type="entry name" value="ABC transporter type 1, transmembrane domain"/>
    <property type="match status" value="1"/>
</dbReference>
<gene>
    <name evidence="21" type="ORF">HNR73_002182</name>
</gene>
<evidence type="ECO:0000256" key="16">
    <source>
        <dbReference type="SAM" id="MobiDB-lite"/>
    </source>
</evidence>
<feature type="transmembrane region" description="Helical" evidence="17">
    <location>
        <begin position="396"/>
        <end position="421"/>
    </location>
</feature>
<keyword evidence="7 17" id="KW-0812">Transmembrane</keyword>
<feature type="transmembrane region" description="Helical" evidence="17">
    <location>
        <begin position="521"/>
        <end position="540"/>
    </location>
</feature>
<evidence type="ECO:0000256" key="1">
    <source>
        <dbReference type="ARBA" id="ARBA00001974"/>
    </source>
</evidence>
<dbReference type="SUPFAM" id="SSF90123">
    <property type="entry name" value="ABC transporter transmembrane region"/>
    <property type="match status" value="1"/>
</dbReference>
<evidence type="ECO:0000256" key="12">
    <source>
        <dbReference type="ARBA" id="ARBA00023136"/>
    </source>
</evidence>
<feature type="domain" description="FAD-binding FR-type" evidence="20">
    <location>
        <begin position="15"/>
        <end position="126"/>
    </location>
</feature>
<dbReference type="InterPro" id="IPR039261">
    <property type="entry name" value="FNR_nucleotide-bd"/>
</dbReference>
<comment type="cofactor">
    <cofactor evidence="1">
        <name>FAD</name>
        <dbReference type="ChEBI" id="CHEBI:57692"/>
    </cofactor>
</comment>